<protein>
    <submittedName>
        <fullName evidence="1">Uncharacterized protein</fullName>
    </submittedName>
</protein>
<organism evidence="1 2">
    <name type="scientific">Saprolegnia parasitica (strain CBS 223.65)</name>
    <dbReference type="NCBI Taxonomy" id="695850"/>
    <lineage>
        <taxon>Eukaryota</taxon>
        <taxon>Sar</taxon>
        <taxon>Stramenopiles</taxon>
        <taxon>Oomycota</taxon>
        <taxon>Saprolegniomycetes</taxon>
        <taxon>Saprolegniales</taxon>
        <taxon>Saprolegniaceae</taxon>
        <taxon>Saprolegnia</taxon>
    </lineage>
</organism>
<dbReference type="KEGG" id="spar:SPRG_16250"/>
<name>A0A067BUR6_SAPPC</name>
<dbReference type="VEuPathDB" id="FungiDB:SPRG_16250"/>
<evidence type="ECO:0000313" key="2">
    <source>
        <dbReference type="Proteomes" id="UP000030745"/>
    </source>
</evidence>
<sequence length="352" mass="38930">MPEDYAAMSYIAAPAIGFALQHNPHLNLGTYLDVALASLAHRSYIIDSIDAMQGKLLLHAVASDANDDVLLAFLGRLRNAPTSLAHCTLIAALCALLKTRSVAPRTLDVLATIVVRVFDCLYTPVARMIEHLLPHYYNDTDVILLYQESAVFAVCEALLADALDFFATYAPQRAGMLVHRLRLMLEGSYESGQVLPVPPAAVLLPLLSVFAQRWPALSVTLRDQLIDLLRADILASSSIVAEARDDDLMDRLLDPCRCTCALCNALWEFLRTQQRILEKSFFDPCCEAARTMAGLQAAGFIDDGDMVYSKTYSEEDDERAQYEDGYALPSWQSTLLTRMHLAALNRLSQLGM</sequence>
<dbReference type="RefSeq" id="XP_012210934.1">
    <property type="nucleotide sequence ID" value="XM_012355544.1"/>
</dbReference>
<gene>
    <name evidence="1" type="ORF">SPRG_16250</name>
</gene>
<keyword evidence="2" id="KW-1185">Reference proteome</keyword>
<dbReference type="EMBL" id="KK583449">
    <property type="protein sequence ID" value="KDO18362.1"/>
    <property type="molecule type" value="Genomic_DNA"/>
</dbReference>
<reference evidence="1 2" key="1">
    <citation type="journal article" date="2013" name="PLoS Genet.">
        <title>Distinctive expansion of potential virulence genes in the genome of the oomycete fish pathogen Saprolegnia parasitica.</title>
        <authorList>
            <person name="Jiang R.H."/>
            <person name="de Bruijn I."/>
            <person name="Haas B.J."/>
            <person name="Belmonte R."/>
            <person name="Lobach L."/>
            <person name="Christie J."/>
            <person name="van den Ackerveken G."/>
            <person name="Bottin A."/>
            <person name="Bulone V."/>
            <person name="Diaz-Moreno S.M."/>
            <person name="Dumas B."/>
            <person name="Fan L."/>
            <person name="Gaulin E."/>
            <person name="Govers F."/>
            <person name="Grenville-Briggs L.J."/>
            <person name="Horner N.R."/>
            <person name="Levin J.Z."/>
            <person name="Mammella M."/>
            <person name="Meijer H.J."/>
            <person name="Morris P."/>
            <person name="Nusbaum C."/>
            <person name="Oome S."/>
            <person name="Phillips A.J."/>
            <person name="van Rooyen D."/>
            <person name="Rzeszutek E."/>
            <person name="Saraiva M."/>
            <person name="Secombes C.J."/>
            <person name="Seidl M.F."/>
            <person name="Snel B."/>
            <person name="Stassen J.H."/>
            <person name="Sykes S."/>
            <person name="Tripathy S."/>
            <person name="van den Berg H."/>
            <person name="Vega-Arreguin J.C."/>
            <person name="Wawra S."/>
            <person name="Young S.K."/>
            <person name="Zeng Q."/>
            <person name="Dieguez-Uribeondo J."/>
            <person name="Russ C."/>
            <person name="Tyler B.M."/>
            <person name="van West P."/>
        </authorList>
    </citation>
    <scope>NUCLEOTIDE SEQUENCE [LARGE SCALE GENOMIC DNA]</scope>
    <source>
        <strain evidence="1 2">CBS 223.65</strain>
    </source>
</reference>
<dbReference type="Proteomes" id="UP000030745">
    <property type="component" value="Unassembled WGS sequence"/>
</dbReference>
<dbReference type="GeneID" id="24137889"/>
<accession>A0A067BUR6</accession>
<proteinExistence type="predicted"/>
<dbReference type="AlphaFoldDB" id="A0A067BUR6"/>
<evidence type="ECO:0000313" key="1">
    <source>
        <dbReference type="EMBL" id="KDO18362.1"/>
    </source>
</evidence>